<dbReference type="EMBL" id="BTSX01000005">
    <property type="protein sequence ID" value="GMT02471.1"/>
    <property type="molecule type" value="Genomic_DNA"/>
</dbReference>
<proteinExistence type="predicted"/>
<evidence type="ECO:0000256" key="1">
    <source>
        <dbReference type="SAM" id="MobiDB-lite"/>
    </source>
</evidence>
<organism evidence="2 3">
    <name type="scientific">Pristionchus entomophagus</name>
    <dbReference type="NCBI Taxonomy" id="358040"/>
    <lineage>
        <taxon>Eukaryota</taxon>
        <taxon>Metazoa</taxon>
        <taxon>Ecdysozoa</taxon>
        <taxon>Nematoda</taxon>
        <taxon>Chromadorea</taxon>
        <taxon>Rhabditida</taxon>
        <taxon>Rhabditina</taxon>
        <taxon>Diplogasteromorpha</taxon>
        <taxon>Diplogasteroidea</taxon>
        <taxon>Neodiplogasteridae</taxon>
        <taxon>Pristionchus</taxon>
    </lineage>
</organism>
<feature type="non-terminal residue" evidence="2">
    <location>
        <position position="124"/>
    </location>
</feature>
<feature type="region of interest" description="Disordered" evidence="1">
    <location>
        <begin position="62"/>
        <end position="94"/>
    </location>
</feature>
<name>A0AAV5U6F4_9BILA</name>
<dbReference type="AlphaFoldDB" id="A0AAV5U6F4"/>
<comment type="caution">
    <text evidence="2">The sequence shown here is derived from an EMBL/GenBank/DDBJ whole genome shotgun (WGS) entry which is preliminary data.</text>
</comment>
<gene>
    <name evidence="2" type="ORF">PENTCL1PPCAC_24645</name>
</gene>
<evidence type="ECO:0000313" key="2">
    <source>
        <dbReference type="EMBL" id="GMT02471.1"/>
    </source>
</evidence>
<feature type="non-terminal residue" evidence="2">
    <location>
        <position position="1"/>
    </location>
</feature>
<evidence type="ECO:0000313" key="3">
    <source>
        <dbReference type="Proteomes" id="UP001432027"/>
    </source>
</evidence>
<protein>
    <submittedName>
        <fullName evidence="2">Uncharacterized protein</fullName>
    </submittedName>
</protein>
<reference evidence="2" key="1">
    <citation type="submission" date="2023-10" db="EMBL/GenBank/DDBJ databases">
        <title>Genome assembly of Pristionchus species.</title>
        <authorList>
            <person name="Yoshida K."/>
            <person name="Sommer R.J."/>
        </authorList>
    </citation>
    <scope>NUCLEOTIDE SEQUENCE</scope>
    <source>
        <strain evidence="2">RS0144</strain>
    </source>
</reference>
<keyword evidence="3" id="KW-1185">Reference proteome</keyword>
<sequence>VFASAYLASVSSAAFNDSLSRFALLPLSAAAYSDAPKHCLVNQMKTTKVSLPDERSCENRRVGCVTTSDRTPARRSRSSTRPDESSAFPSEARVKAHNSSLRSLTLFEEKVDFENGGKTSKYFN</sequence>
<dbReference type="Proteomes" id="UP001432027">
    <property type="component" value="Unassembled WGS sequence"/>
</dbReference>
<accession>A0AAV5U6F4</accession>